<evidence type="ECO:0000313" key="2">
    <source>
        <dbReference type="Proteomes" id="UP000663722"/>
    </source>
</evidence>
<accession>A0A975BP09</accession>
<reference evidence="1" key="1">
    <citation type="journal article" date="2021" name="Microb. Physiol.">
        <title>Proteogenomic Insights into the Physiology of Marine, Sulfate-Reducing, Filamentous Desulfonema limicola and Desulfonema magnum.</title>
        <authorList>
            <person name="Schnaars V."/>
            <person name="Wohlbrand L."/>
            <person name="Scheve S."/>
            <person name="Hinrichs C."/>
            <person name="Reinhardt R."/>
            <person name="Rabus R."/>
        </authorList>
    </citation>
    <scope>NUCLEOTIDE SEQUENCE</scope>
    <source>
        <strain evidence="1">4be13</strain>
    </source>
</reference>
<name>A0A975BP09_9BACT</name>
<dbReference type="KEGG" id="dmm:dnm_048340"/>
<dbReference type="AlphaFoldDB" id="A0A975BP09"/>
<proteinExistence type="predicted"/>
<sequence>MIEKNLNIESIGAFPNFYNFLIQSVFRILKSVEFYLRIGNGDKLK</sequence>
<gene>
    <name evidence="1" type="ORF">dnm_048340</name>
</gene>
<organism evidence="1 2">
    <name type="scientific">Desulfonema magnum</name>
    <dbReference type="NCBI Taxonomy" id="45655"/>
    <lineage>
        <taxon>Bacteria</taxon>
        <taxon>Pseudomonadati</taxon>
        <taxon>Thermodesulfobacteriota</taxon>
        <taxon>Desulfobacteria</taxon>
        <taxon>Desulfobacterales</taxon>
        <taxon>Desulfococcaceae</taxon>
        <taxon>Desulfonema</taxon>
    </lineage>
</organism>
<dbReference type="Proteomes" id="UP000663722">
    <property type="component" value="Chromosome"/>
</dbReference>
<protein>
    <submittedName>
        <fullName evidence="1">Uncharacterized protein</fullName>
    </submittedName>
</protein>
<evidence type="ECO:0000313" key="1">
    <source>
        <dbReference type="EMBL" id="QTA88787.1"/>
    </source>
</evidence>
<keyword evidence="2" id="KW-1185">Reference proteome</keyword>
<dbReference type="EMBL" id="CP061800">
    <property type="protein sequence ID" value="QTA88787.1"/>
    <property type="molecule type" value="Genomic_DNA"/>
</dbReference>